<dbReference type="InterPro" id="IPR003593">
    <property type="entry name" value="AAA+_ATPase"/>
</dbReference>
<dbReference type="FunFam" id="3.40.50.300:FF:000006">
    <property type="entry name" value="DNA-binding transcriptional regulator NtrC"/>
    <property type="match status" value="1"/>
</dbReference>
<dbReference type="InterPro" id="IPR025944">
    <property type="entry name" value="Sigma_54_int_dom_CS"/>
</dbReference>
<evidence type="ECO:0000256" key="7">
    <source>
        <dbReference type="ARBA" id="ARBA00023015"/>
    </source>
</evidence>
<evidence type="ECO:0000313" key="14">
    <source>
        <dbReference type="EMBL" id="MBD3868746.1"/>
    </source>
</evidence>
<keyword evidence="9" id="KW-0010">Activator</keyword>
<dbReference type="PROSITE" id="PS00675">
    <property type="entry name" value="SIGMA54_INTERACT_1"/>
    <property type="match status" value="1"/>
</dbReference>
<evidence type="ECO:0000256" key="3">
    <source>
        <dbReference type="ARBA" id="ARBA00022553"/>
    </source>
</evidence>
<protein>
    <submittedName>
        <fullName evidence="14">Sigma-54-dependent Fis family transcriptional regulator</fullName>
    </submittedName>
</protein>
<evidence type="ECO:0000256" key="8">
    <source>
        <dbReference type="ARBA" id="ARBA00023125"/>
    </source>
</evidence>
<organism evidence="14 15">
    <name type="scientific">Candidatus Polarisedimenticola svalbardensis</name>
    <dbReference type="NCBI Taxonomy" id="2886004"/>
    <lineage>
        <taxon>Bacteria</taxon>
        <taxon>Pseudomonadati</taxon>
        <taxon>Acidobacteriota</taxon>
        <taxon>Candidatus Polarisedimenticolia</taxon>
        <taxon>Candidatus Polarisedimenticolales</taxon>
        <taxon>Candidatus Polarisedimenticolaceae</taxon>
        <taxon>Candidatus Polarisedimenticola</taxon>
    </lineage>
</organism>
<dbReference type="PROSITE" id="PS50110">
    <property type="entry name" value="RESPONSE_REGULATORY"/>
    <property type="match status" value="1"/>
</dbReference>
<evidence type="ECO:0000256" key="11">
    <source>
        <dbReference type="PROSITE-ProRule" id="PRU00169"/>
    </source>
</evidence>
<dbReference type="FunFam" id="1.10.8.60:FF:000014">
    <property type="entry name" value="DNA-binding transcriptional regulator NtrC"/>
    <property type="match status" value="1"/>
</dbReference>
<dbReference type="FunFam" id="3.40.50.2300:FF:000018">
    <property type="entry name" value="DNA-binding transcriptional regulator NtrC"/>
    <property type="match status" value="1"/>
</dbReference>
<comment type="caution">
    <text evidence="14">The sequence shown here is derived from an EMBL/GenBank/DDBJ whole genome shotgun (WGS) entry which is preliminary data.</text>
</comment>
<feature type="domain" description="Sigma-54 factor interaction" evidence="12">
    <location>
        <begin position="146"/>
        <end position="375"/>
    </location>
</feature>
<comment type="subcellular location">
    <subcellularLocation>
        <location evidence="1">Cytoplasm</location>
    </subcellularLocation>
</comment>
<dbReference type="CDD" id="cd00009">
    <property type="entry name" value="AAA"/>
    <property type="match status" value="1"/>
</dbReference>
<dbReference type="InterPro" id="IPR058031">
    <property type="entry name" value="AAA_lid_NorR"/>
</dbReference>
<evidence type="ECO:0000256" key="5">
    <source>
        <dbReference type="ARBA" id="ARBA00022840"/>
    </source>
</evidence>
<dbReference type="EMBL" id="JACXWD010000041">
    <property type="protein sequence ID" value="MBD3868746.1"/>
    <property type="molecule type" value="Genomic_DNA"/>
</dbReference>
<dbReference type="SMART" id="SM00448">
    <property type="entry name" value="REC"/>
    <property type="match status" value="1"/>
</dbReference>
<evidence type="ECO:0000256" key="2">
    <source>
        <dbReference type="ARBA" id="ARBA00022490"/>
    </source>
</evidence>
<dbReference type="SUPFAM" id="SSF52540">
    <property type="entry name" value="P-loop containing nucleoside triphosphate hydrolases"/>
    <property type="match status" value="1"/>
</dbReference>
<sequence>MTSTGLKVLLVDDDASFRRVQEYQLSQAGYRVTACADGAEALDAFRSGGHDLVVTDIRMPGIDGLELLTRLKAVSAETPVVVVTGHGTIETAVEAMKQGAFDFLTKPFPGDRLRLTLERADEFRSLRREIRELRRAVESRFAFENLIGSAPAMKGLFEAMELVAPTSSIVLVNGETGTGKELVARAIHHNSLRKDRPFVTLNCGAIPATLMEAELFGHSKGAFTGAEQARKGKFEAADGGTLFLDEIGEVPLELQPKLLRVLESGSVDRLGEDAPVQVDVRIVAATHRDLPGMVDEGSFRRDLFYRLSVVPLLIPPLRERRQDIPLLAAHFLGRMARRTDRPGLEFDPATLDILESYDWPGNVRELENVIERMVVLGRSDRLTPDGVPAGIRSAGTDKDGAGFGLPPGGINLEALEIDLIRQALEREGGNQTRAAKALGLTRNTLLYRMQKYGLR</sequence>
<dbReference type="Gene3D" id="1.10.8.60">
    <property type="match status" value="1"/>
</dbReference>
<dbReference type="GO" id="GO:0006355">
    <property type="term" value="P:regulation of DNA-templated transcription"/>
    <property type="evidence" value="ECO:0007669"/>
    <property type="project" value="InterPro"/>
</dbReference>
<dbReference type="InterPro" id="IPR002078">
    <property type="entry name" value="Sigma_54_int"/>
</dbReference>
<dbReference type="Gene3D" id="3.40.50.2300">
    <property type="match status" value="1"/>
</dbReference>
<dbReference type="GO" id="GO:0000160">
    <property type="term" value="P:phosphorelay signal transduction system"/>
    <property type="evidence" value="ECO:0007669"/>
    <property type="project" value="UniProtKB-KW"/>
</dbReference>
<dbReference type="PANTHER" id="PTHR32071:SF113">
    <property type="entry name" value="ALGINATE BIOSYNTHESIS TRANSCRIPTIONAL REGULATORY PROTEIN ALGB"/>
    <property type="match status" value="1"/>
</dbReference>
<dbReference type="InterPro" id="IPR027417">
    <property type="entry name" value="P-loop_NTPase"/>
</dbReference>
<dbReference type="InterPro" id="IPR001789">
    <property type="entry name" value="Sig_transdc_resp-reg_receiver"/>
</dbReference>
<name>A0A8J7C308_9BACT</name>
<dbReference type="Pfam" id="PF25601">
    <property type="entry name" value="AAA_lid_14"/>
    <property type="match status" value="1"/>
</dbReference>
<evidence type="ECO:0000256" key="10">
    <source>
        <dbReference type="ARBA" id="ARBA00023163"/>
    </source>
</evidence>
<evidence type="ECO:0000256" key="4">
    <source>
        <dbReference type="ARBA" id="ARBA00022741"/>
    </source>
</evidence>
<dbReference type="SMART" id="SM00382">
    <property type="entry name" value="AAA"/>
    <property type="match status" value="1"/>
</dbReference>
<evidence type="ECO:0000256" key="9">
    <source>
        <dbReference type="ARBA" id="ARBA00023159"/>
    </source>
</evidence>
<keyword evidence="4" id="KW-0547">Nucleotide-binding</keyword>
<dbReference type="PANTHER" id="PTHR32071">
    <property type="entry name" value="TRANSCRIPTIONAL REGULATORY PROTEIN"/>
    <property type="match status" value="1"/>
</dbReference>
<dbReference type="Proteomes" id="UP000648239">
    <property type="component" value="Unassembled WGS sequence"/>
</dbReference>
<feature type="modified residue" description="4-aspartylphosphate" evidence="11">
    <location>
        <position position="56"/>
    </location>
</feature>
<evidence type="ECO:0000313" key="15">
    <source>
        <dbReference type="Proteomes" id="UP000648239"/>
    </source>
</evidence>
<gene>
    <name evidence="14" type="ORF">IFK94_11530</name>
</gene>
<evidence type="ECO:0000256" key="1">
    <source>
        <dbReference type="ARBA" id="ARBA00004496"/>
    </source>
</evidence>
<keyword evidence="6" id="KW-0902">Two-component regulatory system</keyword>
<dbReference type="AlphaFoldDB" id="A0A8J7C308"/>
<keyword evidence="8" id="KW-0238">DNA-binding</keyword>
<dbReference type="InterPro" id="IPR002197">
    <property type="entry name" value="HTH_Fis"/>
</dbReference>
<evidence type="ECO:0000259" key="13">
    <source>
        <dbReference type="PROSITE" id="PS50110"/>
    </source>
</evidence>
<keyword evidence="7" id="KW-0805">Transcription regulation</keyword>
<accession>A0A8J7C308</accession>
<evidence type="ECO:0000259" key="12">
    <source>
        <dbReference type="PROSITE" id="PS50045"/>
    </source>
</evidence>
<dbReference type="PROSITE" id="PS50045">
    <property type="entry name" value="SIGMA54_INTERACT_4"/>
    <property type="match status" value="1"/>
</dbReference>
<dbReference type="Gene3D" id="3.40.50.300">
    <property type="entry name" value="P-loop containing nucleotide triphosphate hydrolases"/>
    <property type="match status" value="1"/>
</dbReference>
<dbReference type="GO" id="GO:0005524">
    <property type="term" value="F:ATP binding"/>
    <property type="evidence" value="ECO:0007669"/>
    <property type="project" value="UniProtKB-KW"/>
</dbReference>
<dbReference type="Pfam" id="PF00158">
    <property type="entry name" value="Sigma54_activat"/>
    <property type="match status" value="1"/>
</dbReference>
<dbReference type="InterPro" id="IPR009057">
    <property type="entry name" value="Homeodomain-like_sf"/>
</dbReference>
<dbReference type="Pfam" id="PF02954">
    <property type="entry name" value="HTH_8"/>
    <property type="match status" value="1"/>
</dbReference>
<dbReference type="Gene3D" id="1.10.10.60">
    <property type="entry name" value="Homeodomain-like"/>
    <property type="match status" value="1"/>
</dbReference>
<dbReference type="InterPro" id="IPR025943">
    <property type="entry name" value="Sigma_54_int_dom_ATP-bd_2"/>
</dbReference>
<dbReference type="PROSITE" id="PS00676">
    <property type="entry name" value="SIGMA54_INTERACT_2"/>
    <property type="match status" value="1"/>
</dbReference>
<dbReference type="InterPro" id="IPR011006">
    <property type="entry name" value="CheY-like_superfamily"/>
</dbReference>
<keyword evidence="10" id="KW-0804">Transcription</keyword>
<keyword evidence="2" id="KW-0963">Cytoplasm</keyword>
<keyword evidence="3 11" id="KW-0597">Phosphoprotein</keyword>
<feature type="domain" description="Response regulatory" evidence="13">
    <location>
        <begin position="7"/>
        <end position="121"/>
    </location>
</feature>
<evidence type="ECO:0000256" key="6">
    <source>
        <dbReference type="ARBA" id="ARBA00023012"/>
    </source>
</evidence>
<dbReference type="SUPFAM" id="SSF52172">
    <property type="entry name" value="CheY-like"/>
    <property type="match status" value="1"/>
</dbReference>
<dbReference type="InterPro" id="IPR025662">
    <property type="entry name" value="Sigma_54_int_dom_ATP-bd_1"/>
</dbReference>
<reference evidence="14 15" key="1">
    <citation type="submission" date="2020-08" db="EMBL/GenBank/DDBJ databases">
        <title>Acidobacteriota in marine sediments use diverse sulfur dissimilation pathways.</title>
        <authorList>
            <person name="Wasmund K."/>
        </authorList>
    </citation>
    <scope>NUCLEOTIDE SEQUENCE [LARGE SCALE GENOMIC DNA]</scope>
    <source>
        <strain evidence="14">MAG AM4</strain>
    </source>
</reference>
<dbReference type="SUPFAM" id="SSF46689">
    <property type="entry name" value="Homeodomain-like"/>
    <property type="match status" value="1"/>
</dbReference>
<keyword evidence="5" id="KW-0067">ATP-binding</keyword>
<dbReference type="PRINTS" id="PR01590">
    <property type="entry name" value="HTHFIS"/>
</dbReference>
<dbReference type="GO" id="GO:0043565">
    <property type="term" value="F:sequence-specific DNA binding"/>
    <property type="evidence" value="ECO:0007669"/>
    <property type="project" value="InterPro"/>
</dbReference>
<dbReference type="GO" id="GO:0005737">
    <property type="term" value="C:cytoplasm"/>
    <property type="evidence" value="ECO:0007669"/>
    <property type="project" value="UniProtKB-SubCell"/>
</dbReference>
<dbReference type="Pfam" id="PF00072">
    <property type="entry name" value="Response_reg"/>
    <property type="match status" value="1"/>
</dbReference>
<dbReference type="PROSITE" id="PS00688">
    <property type="entry name" value="SIGMA54_INTERACT_3"/>
    <property type="match status" value="1"/>
</dbReference>
<proteinExistence type="predicted"/>